<dbReference type="InterPro" id="IPR000835">
    <property type="entry name" value="HTH_MarR-typ"/>
</dbReference>
<dbReference type="STRING" id="1449351.RISW2_04835"/>
<name>X7F9N5_9RHOB</name>
<dbReference type="PATRIC" id="fig|1449351.3.peg.2300"/>
<dbReference type="PANTHER" id="PTHR33164:SF104">
    <property type="entry name" value="TRANSCRIPTIONAL REGULATORY PROTEIN"/>
    <property type="match status" value="1"/>
</dbReference>
<protein>
    <submittedName>
        <fullName evidence="2">MarR family transcriptional regulator</fullName>
    </submittedName>
</protein>
<reference evidence="2 3" key="1">
    <citation type="submission" date="2014-01" db="EMBL/GenBank/DDBJ databases">
        <title>Roseivivax isoporae LMG 25204 Genome Sequencing.</title>
        <authorList>
            <person name="Lai Q."/>
            <person name="Li G."/>
            <person name="Shao Z."/>
        </authorList>
    </citation>
    <scope>NUCLEOTIDE SEQUENCE [LARGE SCALE GENOMIC DNA]</scope>
    <source>
        <strain evidence="2 3">LMG 25204</strain>
    </source>
</reference>
<dbReference type="Pfam" id="PF12802">
    <property type="entry name" value="MarR_2"/>
    <property type="match status" value="1"/>
</dbReference>
<dbReference type="SUPFAM" id="SSF46785">
    <property type="entry name" value="Winged helix' DNA-binding domain"/>
    <property type="match status" value="1"/>
</dbReference>
<comment type="caution">
    <text evidence="2">The sequence shown here is derived from an EMBL/GenBank/DDBJ whole genome shotgun (WGS) entry which is preliminary data.</text>
</comment>
<sequence>MRRGRGRRVTEADFHDDPFAGDDDPELGYNRVWFNLLRVQRSLGPRIARVLRAEGLEDPVWYEILLEVERAGPQGIAMQDLEERLFTPQYALSRHVKRLAEKGWIERTPRAGRGRGLLLRLTADGQGVEARIWPTYEAAIRESLGRRLGTDEAYAMARFLIRLYP</sequence>
<dbReference type="InterPro" id="IPR036390">
    <property type="entry name" value="WH_DNA-bd_sf"/>
</dbReference>
<dbReference type="InterPro" id="IPR039422">
    <property type="entry name" value="MarR/SlyA-like"/>
</dbReference>
<dbReference type="GO" id="GO:0003700">
    <property type="term" value="F:DNA-binding transcription factor activity"/>
    <property type="evidence" value="ECO:0007669"/>
    <property type="project" value="InterPro"/>
</dbReference>
<proteinExistence type="predicted"/>
<dbReference type="EMBL" id="JAME01000015">
    <property type="protein sequence ID" value="ETX28826.1"/>
    <property type="molecule type" value="Genomic_DNA"/>
</dbReference>
<dbReference type="PANTHER" id="PTHR33164">
    <property type="entry name" value="TRANSCRIPTIONAL REGULATOR, MARR FAMILY"/>
    <property type="match status" value="1"/>
</dbReference>
<dbReference type="InterPro" id="IPR036388">
    <property type="entry name" value="WH-like_DNA-bd_sf"/>
</dbReference>
<evidence type="ECO:0000313" key="2">
    <source>
        <dbReference type="EMBL" id="ETX28826.1"/>
    </source>
</evidence>
<dbReference type="PROSITE" id="PS50995">
    <property type="entry name" value="HTH_MARR_2"/>
    <property type="match status" value="1"/>
</dbReference>
<dbReference type="GO" id="GO:0006950">
    <property type="term" value="P:response to stress"/>
    <property type="evidence" value="ECO:0007669"/>
    <property type="project" value="TreeGrafter"/>
</dbReference>
<evidence type="ECO:0000259" key="1">
    <source>
        <dbReference type="PROSITE" id="PS50995"/>
    </source>
</evidence>
<feature type="domain" description="HTH marR-type" evidence="1">
    <location>
        <begin position="29"/>
        <end position="165"/>
    </location>
</feature>
<dbReference type="Gene3D" id="1.10.10.10">
    <property type="entry name" value="Winged helix-like DNA-binding domain superfamily/Winged helix DNA-binding domain"/>
    <property type="match status" value="1"/>
</dbReference>
<dbReference type="Proteomes" id="UP000023430">
    <property type="component" value="Unassembled WGS sequence"/>
</dbReference>
<dbReference type="AlphaFoldDB" id="X7F9N5"/>
<gene>
    <name evidence="2" type="ORF">RISW2_04835</name>
</gene>
<keyword evidence="3" id="KW-1185">Reference proteome</keyword>
<accession>X7F9N5</accession>
<dbReference type="SMART" id="SM00347">
    <property type="entry name" value="HTH_MARR"/>
    <property type="match status" value="1"/>
</dbReference>
<organism evidence="2 3">
    <name type="scientific">Roseivivax isoporae LMG 25204</name>
    <dbReference type="NCBI Taxonomy" id="1449351"/>
    <lineage>
        <taxon>Bacteria</taxon>
        <taxon>Pseudomonadati</taxon>
        <taxon>Pseudomonadota</taxon>
        <taxon>Alphaproteobacteria</taxon>
        <taxon>Rhodobacterales</taxon>
        <taxon>Roseobacteraceae</taxon>
        <taxon>Roseivivax</taxon>
    </lineage>
</organism>
<dbReference type="eggNOG" id="COG1846">
    <property type="taxonomic scope" value="Bacteria"/>
</dbReference>
<evidence type="ECO:0000313" key="3">
    <source>
        <dbReference type="Proteomes" id="UP000023430"/>
    </source>
</evidence>